<dbReference type="Gene3D" id="4.10.240.10">
    <property type="entry name" value="Zn(2)-C6 fungal-type DNA-binding domain"/>
    <property type="match status" value="1"/>
</dbReference>
<dbReference type="PANTHER" id="PTHR38111">
    <property type="entry name" value="ZN(2)-C6 FUNGAL-TYPE DOMAIN-CONTAINING PROTEIN-RELATED"/>
    <property type="match status" value="1"/>
</dbReference>
<name>A0A9W9KS92_9EURO</name>
<dbReference type="GO" id="GO:0008270">
    <property type="term" value="F:zinc ion binding"/>
    <property type="evidence" value="ECO:0007669"/>
    <property type="project" value="InterPro"/>
</dbReference>
<dbReference type="EMBL" id="JAPQKH010000001">
    <property type="protein sequence ID" value="KAJ5116119.1"/>
    <property type="molecule type" value="Genomic_DNA"/>
</dbReference>
<accession>A0A9W9KS92</accession>
<dbReference type="OrthoDB" id="4491390at2759"/>
<keyword evidence="8" id="KW-1185">Reference proteome</keyword>
<reference evidence="7" key="2">
    <citation type="journal article" date="2023" name="IMA Fungus">
        <title>Comparative genomic study of the Penicillium genus elucidates a diverse pangenome and 15 lateral gene transfer events.</title>
        <authorList>
            <person name="Petersen C."/>
            <person name="Sorensen T."/>
            <person name="Nielsen M.R."/>
            <person name="Sondergaard T.E."/>
            <person name="Sorensen J.L."/>
            <person name="Fitzpatrick D.A."/>
            <person name="Frisvad J.C."/>
            <person name="Nielsen K.L."/>
        </authorList>
    </citation>
    <scope>NUCLEOTIDE SEQUENCE</scope>
    <source>
        <strain evidence="7">IBT 30069</strain>
    </source>
</reference>
<dbReference type="InterPro" id="IPR001138">
    <property type="entry name" value="Zn2Cys6_DnaBD"/>
</dbReference>
<dbReference type="CDD" id="cd00067">
    <property type="entry name" value="GAL4"/>
    <property type="match status" value="1"/>
</dbReference>
<gene>
    <name evidence="7" type="ORF">N7456_000467</name>
</gene>
<dbReference type="InterPro" id="IPR036864">
    <property type="entry name" value="Zn2-C6_fun-type_DNA-bd_sf"/>
</dbReference>
<sequence length="503" mass="57074">MGGKPWQSTGCFNCKQRKKKCDKQEPGCQRCLERGVQCQGYAMNRIFFHQKGLTKSDKPDKEKKKITSLQQADTVEYLSRAKPIVLNDGPSRREQIVSSYIAAYFPTDVKGSIDIDPWYKLLAGISKLPSKPMMLDEALSAKAFIWFSKMNQKDEPEHMSHQLNRKRKVYSDALIYTIALFQILVTCHCPQGLEVWLDQITVTNGILRQYYNRASDSPLVKSLYLAFHRLRLMQSLSPIQSKGPNDVAVPNDGFSYTIPPEAYQPIDELFEIMAAMSPLLNALDTINISSHETRQKLLFDALAHRNLLMAWYTKEVEAIGGLPWVGTPVSKLPPAEHFFGPSYCFSSLDCARIHVLYWAALSILQGIIGQAWCYTYFPSPSPLNIFNDNEYQQSKFYADEISRAIPYCLSESHRAWGSNITIFSLGQVAKVYLEFQCREEFAWAQEGFKLMGSMGSDFPNRVSELLEYNWRVRESASASPSSSQSSPPTDQETSPGYLIDDTQ</sequence>
<evidence type="ECO:0000256" key="4">
    <source>
        <dbReference type="ARBA" id="ARBA00023242"/>
    </source>
</evidence>
<dbReference type="Proteomes" id="UP001149165">
    <property type="component" value="Unassembled WGS sequence"/>
</dbReference>
<evidence type="ECO:0000256" key="2">
    <source>
        <dbReference type="ARBA" id="ARBA00023125"/>
    </source>
</evidence>
<dbReference type="SUPFAM" id="SSF57701">
    <property type="entry name" value="Zn2/Cys6 DNA-binding domain"/>
    <property type="match status" value="1"/>
</dbReference>
<dbReference type="GO" id="GO:0003677">
    <property type="term" value="F:DNA binding"/>
    <property type="evidence" value="ECO:0007669"/>
    <property type="project" value="UniProtKB-KW"/>
</dbReference>
<feature type="region of interest" description="Disordered" evidence="5">
    <location>
        <begin position="476"/>
        <end position="503"/>
    </location>
</feature>
<dbReference type="Pfam" id="PF00172">
    <property type="entry name" value="Zn_clus"/>
    <property type="match status" value="1"/>
</dbReference>
<dbReference type="PROSITE" id="PS00463">
    <property type="entry name" value="ZN2_CY6_FUNGAL_1"/>
    <property type="match status" value="1"/>
</dbReference>
<feature type="domain" description="Zn(2)-C6 fungal-type" evidence="6">
    <location>
        <begin position="10"/>
        <end position="38"/>
    </location>
</feature>
<keyword evidence="4" id="KW-0539">Nucleus</keyword>
<protein>
    <recommendedName>
        <fullName evidence="6">Zn(2)-C6 fungal-type domain-containing protein</fullName>
    </recommendedName>
</protein>
<evidence type="ECO:0000256" key="5">
    <source>
        <dbReference type="SAM" id="MobiDB-lite"/>
    </source>
</evidence>
<evidence type="ECO:0000256" key="1">
    <source>
        <dbReference type="ARBA" id="ARBA00023015"/>
    </source>
</evidence>
<dbReference type="GO" id="GO:0000981">
    <property type="term" value="F:DNA-binding transcription factor activity, RNA polymerase II-specific"/>
    <property type="evidence" value="ECO:0007669"/>
    <property type="project" value="InterPro"/>
</dbReference>
<keyword evidence="1" id="KW-0805">Transcription regulation</keyword>
<keyword evidence="2" id="KW-0238">DNA-binding</keyword>
<dbReference type="AlphaFoldDB" id="A0A9W9KS92"/>
<evidence type="ECO:0000256" key="3">
    <source>
        <dbReference type="ARBA" id="ARBA00023163"/>
    </source>
</evidence>
<dbReference type="PANTHER" id="PTHR38111:SF9">
    <property type="entry name" value="ZN(2)-C6 FUNGAL-TYPE DOMAIN-CONTAINING PROTEIN"/>
    <property type="match status" value="1"/>
</dbReference>
<evidence type="ECO:0000313" key="7">
    <source>
        <dbReference type="EMBL" id="KAJ5116119.1"/>
    </source>
</evidence>
<evidence type="ECO:0000313" key="8">
    <source>
        <dbReference type="Proteomes" id="UP001149165"/>
    </source>
</evidence>
<reference evidence="7" key="1">
    <citation type="submission" date="2022-11" db="EMBL/GenBank/DDBJ databases">
        <authorList>
            <person name="Petersen C."/>
        </authorList>
    </citation>
    <scope>NUCLEOTIDE SEQUENCE</scope>
    <source>
        <strain evidence="7">IBT 30069</strain>
    </source>
</reference>
<dbReference type="InterPro" id="IPR053178">
    <property type="entry name" value="Osmoadaptation_assoc"/>
</dbReference>
<evidence type="ECO:0000259" key="6">
    <source>
        <dbReference type="PROSITE" id="PS50048"/>
    </source>
</evidence>
<keyword evidence="3" id="KW-0804">Transcription</keyword>
<dbReference type="PROSITE" id="PS50048">
    <property type="entry name" value="ZN2_CY6_FUNGAL_2"/>
    <property type="match status" value="1"/>
</dbReference>
<proteinExistence type="predicted"/>
<dbReference type="SMART" id="SM00066">
    <property type="entry name" value="GAL4"/>
    <property type="match status" value="1"/>
</dbReference>
<comment type="caution">
    <text evidence="7">The sequence shown here is derived from an EMBL/GenBank/DDBJ whole genome shotgun (WGS) entry which is preliminary data.</text>
</comment>
<feature type="compositionally biased region" description="Low complexity" evidence="5">
    <location>
        <begin position="476"/>
        <end position="495"/>
    </location>
</feature>
<organism evidence="7 8">
    <name type="scientific">Penicillium angulare</name>
    <dbReference type="NCBI Taxonomy" id="116970"/>
    <lineage>
        <taxon>Eukaryota</taxon>
        <taxon>Fungi</taxon>
        <taxon>Dikarya</taxon>
        <taxon>Ascomycota</taxon>
        <taxon>Pezizomycotina</taxon>
        <taxon>Eurotiomycetes</taxon>
        <taxon>Eurotiomycetidae</taxon>
        <taxon>Eurotiales</taxon>
        <taxon>Aspergillaceae</taxon>
        <taxon>Penicillium</taxon>
    </lineage>
</organism>